<dbReference type="Pfam" id="PF09431">
    <property type="entry name" value="SPIN90_LRD"/>
    <property type="match status" value="1"/>
</dbReference>
<protein>
    <recommendedName>
        <fullName evidence="2">SPIN90/Ldb17 leucine-rich domain-containing protein</fullName>
    </recommendedName>
</protein>
<feature type="domain" description="SPIN90/Ldb17 leucine-rich" evidence="2">
    <location>
        <begin position="237"/>
        <end position="374"/>
    </location>
</feature>
<sequence length="498" mass="57944">MTNVKLLQKDTITLDRFWDIANDLFHSDRQVGELRDSCTEDKVNTLLVNYLTLVCEHCDQLTTPDTEEQFYNDISEYVTCHRYYRSNMQFCVRKMLSLLTYSVGCNESNLGLEFDMLDNDTREQVNDSITMNEKLIRIIGWILIVNYQSDKDAFLQILKDFNGFETLAGVLSNYSRISHNSGDKDPYITNYSPYFELFYELCKNYEFESTELDHVESQLLEYLFESLKVVPKESNILNFMKFKLLLVLNEQFMVSQFSSAEISHQIENRFFIKMTENGQRFQNFNEVLILNFNREQDHVLQILMLKVLYLVFTTSNTCGKFYINDLKLIIDIMIRELFNLSTVKEEALINTYLRVLYPMILFSSIREEGYKRDSMSEVLRYLVGAEQTSETTKRLAERCLVLDFFDEKCGSPLITRSAAPYILSRENSSQSSVVSEIDSPDSPDSPTAPVDRSRSNSSISSQDSKGIHRKRPPPPPPRRYTQRNGSELMLSRTKVANK</sequence>
<feature type="region of interest" description="Disordered" evidence="1">
    <location>
        <begin position="430"/>
        <end position="498"/>
    </location>
</feature>
<dbReference type="PANTHER" id="PTHR13357:SF1">
    <property type="entry name" value="NCK-INTERACTING PROTEIN WITH SH3 DOMAIN"/>
    <property type="match status" value="1"/>
</dbReference>
<evidence type="ECO:0000313" key="3">
    <source>
        <dbReference type="EMBL" id="KAG7851090.1"/>
    </source>
</evidence>
<organism evidence="3 4">
    <name type="scientific">Pichia angusta</name>
    <name type="common">Yeast</name>
    <name type="synonym">Hansenula polymorpha</name>
    <dbReference type="NCBI Taxonomy" id="870730"/>
    <lineage>
        <taxon>Eukaryota</taxon>
        <taxon>Fungi</taxon>
        <taxon>Dikarya</taxon>
        <taxon>Ascomycota</taxon>
        <taxon>Saccharomycotina</taxon>
        <taxon>Pichiomycetes</taxon>
        <taxon>Pichiales</taxon>
        <taxon>Pichiaceae</taxon>
        <taxon>Ogataea</taxon>
    </lineage>
</organism>
<evidence type="ECO:0000313" key="4">
    <source>
        <dbReference type="Proteomes" id="UP001197328"/>
    </source>
</evidence>
<name>A0ABQ7S197_PICAN</name>
<dbReference type="InterPro" id="IPR030125">
    <property type="entry name" value="SPIN90/Ldb17"/>
</dbReference>
<evidence type="ECO:0000259" key="2">
    <source>
        <dbReference type="Pfam" id="PF09431"/>
    </source>
</evidence>
<dbReference type="EMBL" id="JAHLVD010000003">
    <property type="protein sequence ID" value="KAG7851090.1"/>
    <property type="molecule type" value="Genomic_DNA"/>
</dbReference>
<reference evidence="3 4" key="1">
    <citation type="journal article" date="2021" name="G3 (Bethesda)">
        <title>Genomic diversity, chromosomal rearrangements, and interspecies hybridization in the ogataea polymorpha species complex.</title>
        <authorList>
            <person name="Hanson S.J."/>
            <person name="Cinneide E.O."/>
            <person name="Salzberg L.I."/>
            <person name="Wolfe K.H."/>
            <person name="McGowan J."/>
            <person name="Fitzpatrick D.A."/>
            <person name="Matlin K."/>
        </authorList>
    </citation>
    <scope>NUCLEOTIDE SEQUENCE [LARGE SCALE GENOMIC DNA]</scope>
    <source>
        <strain evidence="3">51-138</strain>
    </source>
</reference>
<gene>
    <name evidence="3" type="ORF">KL940_001667</name>
</gene>
<proteinExistence type="predicted"/>
<accession>A0ABQ7S197</accession>
<dbReference type="InterPro" id="IPR018556">
    <property type="entry name" value="SPIN90/Ldb17_LRD"/>
</dbReference>
<comment type="caution">
    <text evidence="3">The sequence shown here is derived from an EMBL/GenBank/DDBJ whole genome shotgun (WGS) entry which is preliminary data.</text>
</comment>
<dbReference type="PANTHER" id="PTHR13357">
    <property type="entry name" value="SH3 ADAPTER PROTEIN SPIN90 NCK INTERACTING PROTEIN WITH SH3 DOMAIN"/>
    <property type="match status" value="1"/>
</dbReference>
<evidence type="ECO:0000256" key="1">
    <source>
        <dbReference type="SAM" id="MobiDB-lite"/>
    </source>
</evidence>
<keyword evidence="4" id="KW-1185">Reference proteome</keyword>
<feature type="compositionally biased region" description="Low complexity" evidence="1">
    <location>
        <begin position="430"/>
        <end position="464"/>
    </location>
</feature>
<dbReference type="Proteomes" id="UP001197328">
    <property type="component" value="Unassembled WGS sequence"/>
</dbReference>